<comment type="caution">
    <text evidence="1">The sequence shown here is derived from an EMBL/GenBank/DDBJ whole genome shotgun (WGS) entry which is preliminary data.</text>
</comment>
<accession>A0A645H440</accession>
<evidence type="ECO:0000313" key="1">
    <source>
        <dbReference type="EMBL" id="MPN33092.1"/>
    </source>
</evidence>
<proteinExistence type="predicted"/>
<organism evidence="1">
    <name type="scientific">bioreactor metagenome</name>
    <dbReference type="NCBI Taxonomy" id="1076179"/>
    <lineage>
        <taxon>unclassified sequences</taxon>
        <taxon>metagenomes</taxon>
        <taxon>ecological metagenomes</taxon>
    </lineage>
</organism>
<reference evidence="1" key="1">
    <citation type="submission" date="2019-08" db="EMBL/GenBank/DDBJ databases">
        <authorList>
            <person name="Kucharzyk K."/>
            <person name="Murdoch R.W."/>
            <person name="Higgins S."/>
            <person name="Loffler F."/>
        </authorList>
    </citation>
    <scope>NUCLEOTIDE SEQUENCE</scope>
</reference>
<dbReference type="AlphaFoldDB" id="A0A645H440"/>
<name>A0A645H440_9ZZZZ</name>
<dbReference type="EMBL" id="VSSQ01085436">
    <property type="protein sequence ID" value="MPN33092.1"/>
    <property type="molecule type" value="Genomic_DNA"/>
</dbReference>
<gene>
    <name evidence="1" type="ORF">SDC9_180575</name>
</gene>
<sequence>MSFMPRNGPAHFIVHHASFSSQLSTGIDGKGAVSHDFIPLVEAGQNHVGISQRWPNFYFPEQERRRLRIRLLHIDDGSFPGPKNS</sequence>
<protein>
    <submittedName>
        <fullName evidence="1">Uncharacterized protein</fullName>
    </submittedName>
</protein>